<dbReference type="Gene3D" id="3.40.50.1820">
    <property type="entry name" value="alpha/beta hydrolase"/>
    <property type="match status" value="1"/>
</dbReference>
<dbReference type="EMBL" id="CZKA01000025">
    <property type="protein sequence ID" value="CUR56106.1"/>
    <property type="molecule type" value="Genomic_DNA"/>
</dbReference>
<dbReference type="PANTHER" id="PTHR48081:SF8">
    <property type="entry name" value="ALPHA_BETA HYDROLASE FOLD-3 DOMAIN-CONTAINING PROTEIN-RELATED"/>
    <property type="match status" value="1"/>
</dbReference>
<dbReference type="InterPro" id="IPR050300">
    <property type="entry name" value="GDXG_lipolytic_enzyme"/>
</dbReference>
<organism evidence="3">
    <name type="scientific">metagenome</name>
    <dbReference type="NCBI Taxonomy" id="256318"/>
    <lineage>
        <taxon>unclassified sequences</taxon>
        <taxon>metagenomes</taxon>
    </lineage>
</organism>
<dbReference type="InterPro" id="IPR029058">
    <property type="entry name" value="AB_hydrolase_fold"/>
</dbReference>
<protein>
    <submittedName>
        <fullName evidence="3">Alpha/beta hydrolase domain-containing protein</fullName>
    </submittedName>
</protein>
<dbReference type="SUPFAM" id="SSF53474">
    <property type="entry name" value="alpha/beta-Hydrolases"/>
    <property type="match status" value="1"/>
</dbReference>
<keyword evidence="1 3" id="KW-0378">Hydrolase</keyword>
<sequence length="314" mass="33074">MPLTLDTEIAAALALAAEAGPAPTTPRGDVHALRTLVNTALAAIESVEAESPHVTFVDHSIAMSDGAVIAARWYTKAGSRPGSAVLYVHGGGMIAGSVELYHRFVARNVDVTGVPFLSVDYRLAPEFAGTCLVDDAYAGLVWLVEHAAELGIDPTRIAVMGDSGGGGVAAGVAIAARDSAILLAKQILIYPMLDDRNVAPDPHLSPMASWTYDNNFTGWSAVLGDDLGSDRVSPLAAPARLENFDDLAPAYVDVGDLDIFRDEGIRYALNLLQAGVSTELHVRPGCIHSFDRFAPGARPSAASWSDRCRAITTI</sequence>
<dbReference type="PANTHER" id="PTHR48081">
    <property type="entry name" value="AB HYDROLASE SUPERFAMILY PROTEIN C4A8.06C"/>
    <property type="match status" value="1"/>
</dbReference>
<dbReference type="InterPro" id="IPR013094">
    <property type="entry name" value="AB_hydrolase_3"/>
</dbReference>
<name>A0A2P2C292_9ZZZZ</name>
<accession>A0A2P2C292</accession>
<evidence type="ECO:0000256" key="1">
    <source>
        <dbReference type="ARBA" id="ARBA00022801"/>
    </source>
</evidence>
<reference evidence="3" key="1">
    <citation type="submission" date="2015-08" db="EMBL/GenBank/DDBJ databases">
        <authorList>
            <person name="Babu N.S."/>
            <person name="Beckwith C.J."/>
            <person name="Beseler K.G."/>
            <person name="Brison A."/>
            <person name="Carone J.V."/>
            <person name="Caskin T.P."/>
            <person name="Diamond M."/>
            <person name="Durham M.E."/>
            <person name="Foxe J.M."/>
            <person name="Go M."/>
            <person name="Henderson B.A."/>
            <person name="Jones I.B."/>
            <person name="McGettigan J.A."/>
            <person name="Micheletti S.J."/>
            <person name="Nasrallah M.E."/>
            <person name="Ortiz D."/>
            <person name="Piller C.R."/>
            <person name="Privatt S.R."/>
            <person name="Schneider S.L."/>
            <person name="Sharp S."/>
            <person name="Smith T.C."/>
            <person name="Stanton J.D."/>
            <person name="Ullery H.E."/>
            <person name="Wilson R.J."/>
            <person name="Serrano M.G."/>
            <person name="Buck G."/>
            <person name="Lee V."/>
            <person name="Wang Y."/>
            <person name="Carvalho R."/>
            <person name="Voegtly L."/>
            <person name="Shi R."/>
            <person name="Duckworth R."/>
            <person name="Johnson A."/>
            <person name="Loviza R."/>
            <person name="Walstead R."/>
            <person name="Shah Z."/>
            <person name="Kiflezghi M."/>
            <person name="Wade K."/>
            <person name="Ball S.L."/>
            <person name="Bradley K.W."/>
            <person name="Asai D.J."/>
            <person name="Bowman C.A."/>
            <person name="Russell D.A."/>
            <person name="Pope W.H."/>
            <person name="Jacobs-Sera D."/>
            <person name="Hendrix R.W."/>
            <person name="Hatfull G.F."/>
        </authorList>
    </citation>
    <scope>NUCLEOTIDE SEQUENCE</scope>
</reference>
<evidence type="ECO:0000259" key="2">
    <source>
        <dbReference type="Pfam" id="PF07859"/>
    </source>
</evidence>
<proteinExistence type="predicted"/>
<feature type="domain" description="Alpha/beta hydrolase fold-3" evidence="2">
    <location>
        <begin position="85"/>
        <end position="290"/>
    </location>
</feature>
<dbReference type="GO" id="GO:0016787">
    <property type="term" value="F:hydrolase activity"/>
    <property type="evidence" value="ECO:0007669"/>
    <property type="project" value="UniProtKB-KW"/>
</dbReference>
<evidence type="ECO:0000313" key="3">
    <source>
        <dbReference type="EMBL" id="CUR56106.1"/>
    </source>
</evidence>
<dbReference type="AlphaFoldDB" id="A0A2P2C292"/>
<gene>
    <name evidence="3" type="ORF">NOCA2310161</name>
</gene>
<dbReference type="Pfam" id="PF07859">
    <property type="entry name" value="Abhydrolase_3"/>
    <property type="match status" value="1"/>
</dbReference>